<organism evidence="1 2">
    <name type="scientific">Cordylochernes scorpioides</name>
    <dbReference type="NCBI Taxonomy" id="51811"/>
    <lineage>
        <taxon>Eukaryota</taxon>
        <taxon>Metazoa</taxon>
        <taxon>Ecdysozoa</taxon>
        <taxon>Arthropoda</taxon>
        <taxon>Chelicerata</taxon>
        <taxon>Arachnida</taxon>
        <taxon>Pseudoscorpiones</taxon>
        <taxon>Cheliferoidea</taxon>
        <taxon>Chernetidae</taxon>
        <taxon>Cordylochernes</taxon>
    </lineage>
</organism>
<evidence type="ECO:0000313" key="2">
    <source>
        <dbReference type="Proteomes" id="UP001235939"/>
    </source>
</evidence>
<protein>
    <recommendedName>
        <fullName evidence="3">Histone-lysine N-methyltransferase SETMAR</fullName>
    </recommendedName>
</protein>
<keyword evidence="2" id="KW-1185">Reference proteome</keyword>
<proteinExistence type="predicted"/>
<dbReference type="Gene3D" id="3.30.420.10">
    <property type="entry name" value="Ribonuclease H-like superfamily/Ribonuclease H"/>
    <property type="match status" value="1"/>
</dbReference>
<dbReference type="EMBL" id="CP092866">
    <property type="protein sequence ID" value="UYV66636.1"/>
    <property type="molecule type" value="Genomic_DNA"/>
</dbReference>
<gene>
    <name evidence="1" type="ORF">LAZ67_4002426</name>
</gene>
<evidence type="ECO:0000313" key="1">
    <source>
        <dbReference type="EMBL" id="UYV66636.1"/>
    </source>
</evidence>
<sequence>MYNYTRGQNLRIHRSIGRFSRQNKRQNLTPSIDHRRKLAPRQLNKAFKAQILNIGSAAINTIINDHLKFRKLANQRLFLIILQVSKLGFTILIQKQNGKLVFGALQNHLLLRKMGELKVLKNKWSVVFFRKYLKNQANRPRAQLRGVFLHYDNARPHTSVQTLDFKANSGVQLVTHSPFSPNLVPCVFF</sequence>
<dbReference type="InterPro" id="IPR036397">
    <property type="entry name" value="RNaseH_sf"/>
</dbReference>
<accession>A0ABY6KCR7</accession>
<reference evidence="1 2" key="1">
    <citation type="submission" date="2022-01" db="EMBL/GenBank/DDBJ databases">
        <title>A chromosomal length assembly of Cordylochernes scorpioides.</title>
        <authorList>
            <person name="Zeh D."/>
            <person name="Zeh J."/>
        </authorList>
    </citation>
    <scope>NUCLEOTIDE SEQUENCE [LARGE SCALE GENOMIC DNA]</scope>
    <source>
        <strain evidence="1">IN4F17</strain>
        <tissue evidence="1">Whole Body</tissue>
    </source>
</reference>
<name>A0ABY6KCR7_9ARAC</name>
<dbReference type="Proteomes" id="UP001235939">
    <property type="component" value="Chromosome 04"/>
</dbReference>
<evidence type="ECO:0008006" key="3">
    <source>
        <dbReference type="Google" id="ProtNLM"/>
    </source>
</evidence>